<dbReference type="PANTHER" id="PTHR30055">
    <property type="entry name" value="HTH-TYPE TRANSCRIPTIONAL REGULATOR RUTR"/>
    <property type="match status" value="1"/>
</dbReference>
<dbReference type="InterPro" id="IPR050109">
    <property type="entry name" value="HTH-type_TetR-like_transc_reg"/>
</dbReference>
<dbReference type="InterPro" id="IPR001647">
    <property type="entry name" value="HTH_TetR"/>
</dbReference>
<dbReference type="PRINTS" id="PR00455">
    <property type="entry name" value="HTHTETR"/>
</dbReference>
<dbReference type="EMBL" id="CP001344">
    <property type="protein sequence ID" value="ACL44268.1"/>
    <property type="molecule type" value="Genomic_DNA"/>
</dbReference>
<feature type="domain" description="HTH tetR-type" evidence="4">
    <location>
        <begin position="37"/>
        <end position="97"/>
    </location>
</feature>
<name>B8HSG2_CYAP4</name>
<evidence type="ECO:0000256" key="3">
    <source>
        <dbReference type="SAM" id="MobiDB-lite"/>
    </source>
</evidence>
<dbReference type="Gene3D" id="1.10.357.10">
    <property type="entry name" value="Tetracycline Repressor, domain 2"/>
    <property type="match status" value="1"/>
</dbReference>
<dbReference type="eggNOG" id="COG1309">
    <property type="taxonomic scope" value="Bacteria"/>
</dbReference>
<dbReference type="InterPro" id="IPR041669">
    <property type="entry name" value="TetR_C_15"/>
</dbReference>
<evidence type="ECO:0000313" key="5">
    <source>
        <dbReference type="EMBL" id="ACL44268.1"/>
    </source>
</evidence>
<dbReference type="HOGENOM" id="CLU_069356_46_2_3"/>
<keyword evidence="1 2" id="KW-0238">DNA-binding</keyword>
<dbReference type="GO" id="GO:0000976">
    <property type="term" value="F:transcription cis-regulatory region binding"/>
    <property type="evidence" value="ECO:0007669"/>
    <property type="project" value="TreeGrafter"/>
</dbReference>
<sequence>MSKNSHRQPAEPEELPLSDLAKTATKTRRSPAGDRGRRRRDLILDTAAELLAEFGPDAINTNALADRARISVGSVYQYFANKEAILMALGERYLQQLGSNTVAALQQDLMGLDFAAMVDRVIDPMIAFERRYPAFRHLNAGQEGAGILAEAAHKMDQEILVTIHHLLLRICPKLNPTQGWQIARVTKALYKGMSYIIQQEPEIQQAGGDVEEMIADLKRMMATYLAEQLAPLLLNPAPNLPMAPP</sequence>
<evidence type="ECO:0000259" key="4">
    <source>
        <dbReference type="PROSITE" id="PS50977"/>
    </source>
</evidence>
<dbReference type="STRING" id="395961.Cyan7425_1901"/>
<protein>
    <submittedName>
        <fullName evidence="5">Transcriptional regulator, TetR family</fullName>
    </submittedName>
</protein>
<feature type="region of interest" description="Disordered" evidence="3">
    <location>
        <begin position="1"/>
        <end position="38"/>
    </location>
</feature>
<reference evidence="5" key="1">
    <citation type="submission" date="2009-01" db="EMBL/GenBank/DDBJ databases">
        <title>Complete sequence of chromosome Cyanothece sp. PCC 7425.</title>
        <authorList>
            <consortium name="US DOE Joint Genome Institute"/>
            <person name="Lucas S."/>
            <person name="Copeland A."/>
            <person name="Lapidus A."/>
            <person name="Glavina del Rio T."/>
            <person name="Dalin E."/>
            <person name="Tice H."/>
            <person name="Bruce D."/>
            <person name="Goodwin L."/>
            <person name="Pitluck S."/>
            <person name="Sims D."/>
            <person name="Meineke L."/>
            <person name="Brettin T."/>
            <person name="Detter J.C."/>
            <person name="Han C."/>
            <person name="Larimer F."/>
            <person name="Land M."/>
            <person name="Hauser L."/>
            <person name="Kyrpides N."/>
            <person name="Ovchinnikova G."/>
            <person name="Liberton M."/>
            <person name="Stoeckel J."/>
            <person name="Banerjee A."/>
            <person name="Singh A."/>
            <person name="Page L."/>
            <person name="Sato H."/>
            <person name="Zhao L."/>
            <person name="Sherman L."/>
            <person name="Pakrasi H."/>
            <person name="Richardson P."/>
        </authorList>
    </citation>
    <scope>NUCLEOTIDE SEQUENCE</scope>
    <source>
        <strain evidence="5">PCC 7425</strain>
    </source>
</reference>
<accession>B8HSG2</accession>
<evidence type="ECO:0000256" key="1">
    <source>
        <dbReference type="ARBA" id="ARBA00023125"/>
    </source>
</evidence>
<proteinExistence type="predicted"/>
<dbReference type="SUPFAM" id="SSF46689">
    <property type="entry name" value="Homeodomain-like"/>
    <property type="match status" value="1"/>
</dbReference>
<dbReference type="OrthoDB" id="9783238at2"/>
<gene>
    <name evidence="5" type="ordered locus">Cyan7425_1901</name>
</gene>
<dbReference type="GO" id="GO:0003700">
    <property type="term" value="F:DNA-binding transcription factor activity"/>
    <property type="evidence" value="ECO:0007669"/>
    <property type="project" value="TreeGrafter"/>
</dbReference>
<dbReference type="Pfam" id="PF17918">
    <property type="entry name" value="TetR_C_15"/>
    <property type="match status" value="1"/>
</dbReference>
<dbReference type="KEGG" id="cyn:Cyan7425_1901"/>
<dbReference type="PROSITE" id="PS50977">
    <property type="entry name" value="HTH_TETR_2"/>
    <property type="match status" value="1"/>
</dbReference>
<dbReference type="AlphaFoldDB" id="B8HSG2"/>
<dbReference type="InterPro" id="IPR009057">
    <property type="entry name" value="Homeodomain-like_sf"/>
</dbReference>
<dbReference type="Pfam" id="PF00440">
    <property type="entry name" value="TetR_N"/>
    <property type="match status" value="1"/>
</dbReference>
<dbReference type="PANTHER" id="PTHR30055:SF226">
    <property type="entry name" value="HTH-TYPE TRANSCRIPTIONAL REGULATOR PKSA"/>
    <property type="match status" value="1"/>
</dbReference>
<organism evidence="5">
    <name type="scientific">Cyanothece sp. (strain PCC 7425 / ATCC 29141)</name>
    <dbReference type="NCBI Taxonomy" id="395961"/>
    <lineage>
        <taxon>Bacteria</taxon>
        <taxon>Bacillati</taxon>
        <taxon>Cyanobacteriota</taxon>
        <taxon>Cyanophyceae</taxon>
        <taxon>Gomontiellales</taxon>
        <taxon>Cyanothecaceae</taxon>
        <taxon>Cyanothece</taxon>
    </lineage>
</organism>
<feature type="DNA-binding region" description="H-T-H motif" evidence="2">
    <location>
        <begin position="60"/>
        <end position="79"/>
    </location>
</feature>
<evidence type="ECO:0000256" key="2">
    <source>
        <dbReference type="PROSITE-ProRule" id="PRU00335"/>
    </source>
</evidence>